<feature type="transmembrane region" description="Helical" evidence="1">
    <location>
        <begin position="27"/>
        <end position="45"/>
    </location>
</feature>
<evidence type="ECO:0000313" key="3">
    <source>
        <dbReference type="Proteomes" id="UP000064912"/>
    </source>
</evidence>
<accession>A0A0D6B7N8</accession>
<dbReference type="Proteomes" id="UP000064912">
    <property type="component" value="Chromosome"/>
</dbReference>
<proteinExistence type="predicted"/>
<dbReference type="AlphaFoldDB" id="A0A0D6B7N8"/>
<protein>
    <recommendedName>
        <fullName evidence="4">NfeD-like C-terminal domain-containing protein</fullName>
    </recommendedName>
</protein>
<feature type="transmembrane region" description="Helical" evidence="1">
    <location>
        <begin position="51"/>
        <end position="71"/>
    </location>
</feature>
<dbReference type="KEGG" id="rsu:NHU_03699"/>
<dbReference type="PATRIC" id="fig|35806.4.peg.3793"/>
<feature type="transmembrane region" description="Helical" evidence="1">
    <location>
        <begin position="6"/>
        <end position="22"/>
    </location>
</feature>
<gene>
    <name evidence="2" type="ORF">NHU_03699</name>
</gene>
<evidence type="ECO:0000256" key="1">
    <source>
        <dbReference type="SAM" id="Phobius"/>
    </source>
</evidence>
<evidence type="ECO:0008006" key="4">
    <source>
        <dbReference type="Google" id="ProtNLM"/>
    </source>
</evidence>
<name>A0A0D6B7N8_RHOSU</name>
<keyword evidence="1" id="KW-0472">Membrane</keyword>
<keyword evidence="1" id="KW-1133">Transmembrane helix</keyword>
<keyword evidence="1" id="KW-0812">Transmembrane</keyword>
<dbReference type="eggNOG" id="COG1585">
    <property type="taxonomic scope" value="Bacteria"/>
</dbReference>
<organism evidence="2 3">
    <name type="scientific">Rhodovulum sulfidophilum</name>
    <name type="common">Rhodobacter sulfidophilus</name>
    <dbReference type="NCBI Taxonomy" id="35806"/>
    <lineage>
        <taxon>Bacteria</taxon>
        <taxon>Pseudomonadati</taxon>
        <taxon>Pseudomonadota</taxon>
        <taxon>Alphaproteobacteria</taxon>
        <taxon>Rhodobacterales</taxon>
        <taxon>Paracoccaceae</taxon>
        <taxon>Rhodovulum</taxon>
    </lineage>
</organism>
<evidence type="ECO:0000313" key="2">
    <source>
        <dbReference type="EMBL" id="BAQ70825.1"/>
    </source>
</evidence>
<dbReference type="EMBL" id="AP014800">
    <property type="protein sequence ID" value="BAQ70825.1"/>
    <property type="molecule type" value="Genomic_DNA"/>
</dbReference>
<sequence length="88" mass="9619">MLETWWVWLAGAAVLAILEILAPVQVFFGVAVGAAAVGIALWLGLAVAWPWLLVIWGLVAGLSWLVLRWALGVRKGQVRIWDDDINEG</sequence>
<reference evidence="2 3" key="1">
    <citation type="submission" date="2015-02" db="EMBL/GenBank/DDBJ databases">
        <title>Genome sequene of Rhodovulum sulfidophilum DSM 2351.</title>
        <authorList>
            <person name="Nagao N."/>
        </authorList>
    </citation>
    <scope>NUCLEOTIDE SEQUENCE [LARGE SCALE GENOMIC DNA]</scope>
    <source>
        <strain evidence="2 3">DSM 2351</strain>
    </source>
</reference>